<protein>
    <recommendedName>
        <fullName evidence="5">acetyl-CoA C-acyltransferase</fullName>
        <ecNumber evidence="5">2.3.1.16</ecNumber>
    </recommendedName>
</protein>
<dbReference type="PROSITE" id="PS00737">
    <property type="entry name" value="THIOLASE_2"/>
    <property type="match status" value="1"/>
</dbReference>
<evidence type="ECO:0000256" key="7">
    <source>
        <dbReference type="RuleBase" id="RU003557"/>
    </source>
</evidence>
<dbReference type="PANTHER" id="PTHR43853">
    <property type="entry name" value="3-KETOACYL-COA THIOLASE, PEROXISOMAL"/>
    <property type="match status" value="1"/>
</dbReference>
<dbReference type="RefSeq" id="WP_107801604.1">
    <property type="nucleotide sequence ID" value="NZ_QAOI01000001.1"/>
</dbReference>
<dbReference type="Gene3D" id="3.40.47.10">
    <property type="match status" value="1"/>
</dbReference>
<reference evidence="10 11" key="1">
    <citation type="submission" date="2018-04" db="EMBL/GenBank/DDBJ databases">
        <title>Active sludge and wastewater microbial communities from Klosterneuburg, Austria.</title>
        <authorList>
            <person name="Wagner M."/>
        </authorList>
    </citation>
    <scope>NUCLEOTIDE SEQUENCE [LARGE SCALE GENOMIC DNA]</scope>
    <source>
        <strain evidence="10 11">Nm49</strain>
    </source>
</reference>
<dbReference type="FunFam" id="3.40.47.10:FF:000010">
    <property type="entry name" value="Acetyl-CoA acetyltransferase (Thiolase)"/>
    <property type="match status" value="1"/>
</dbReference>
<keyword evidence="3 7" id="KW-0808">Transferase</keyword>
<dbReference type="NCBIfam" id="NF006553">
    <property type="entry name" value="PRK09052.1"/>
    <property type="match status" value="1"/>
</dbReference>
<comment type="similarity">
    <text evidence="2 7">Belongs to the thiolase-like superfamily. Thiolase family.</text>
</comment>
<dbReference type="GO" id="GO:0010124">
    <property type="term" value="P:phenylacetate catabolic process"/>
    <property type="evidence" value="ECO:0007669"/>
    <property type="project" value="TreeGrafter"/>
</dbReference>
<dbReference type="PIRSF" id="PIRSF000429">
    <property type="entry name" value="Ac-CoA_Ac_transf"/>
    <property type="match status" value="1"/>
</dbReference>
<dbReference type="Pfam" id="PF00108">
    <property type="entry name" value="Thiolase_N"/>
    <property type="match status" value="1"/>
</dbReference>
<dbReference type="GO" id="GO:0003988">
    <property type="term" value="F:acetyl-CoA C-acyltransferase activity"/>
    <property type="evidence" value="ECO:0007669"/>
    <property type="project" value="UniProtKB-EC"/>
</dbReference>
<feature type="active site" description="Proton acceptor" evidence="6">
    <location>
        <position position="355"/>
    </location>
</feature>
<organism evidence="10 11">
    <name type="scientific">Nitrosomonas oligotropha</name>
    <dbReference type="NCBI Taxonomy" id="42354"/>
    <lineage>
        <taxon>Bacteria</taxon>
        <taxon>Pseudomonadati</taxon>
        <taxon>Pseudomonadota</taxon>
        <taxon>Betaproteobacteria</taxon>
        <taxon>Nitrosomonadales</taxon>
        <taxon>Nitrosomonadaceae</taxon>
        <taxon>Nitrosomonas</taxon>
    </lineage>
</organism>
<evidence type="ECO:0000256" key="2">
    <source>
        <dbReference type="ARBA" id="ARBA00010982"/>
    </source>
</evidence>
<dbReference type="GO" id="GO:0005737">
    <property type="term" value="C:cytoplasm"/>
    <property type="evidence" value="ECO:0007669"/>
    <property type="project" value="UniProtKB-ARBA"/>
</dbReference>
<dbReference type="PROSITE" id="PS00099">
    <property type="entry name" value="THIOLASE_3"/>
    <property type="match status" value="1"/>
</dbReference>
<dbReference type="InterPro" id="IPR020616">
    <property type="entry name" value="Thiolase_N"/>
</dbReference>
<evidence type="ECO:0000259" key="8">
    <source>
        <dbReference type="Pfam" id="PF00108"/>
    </source>
</evidence>
<dbReference type="InterPro" id="IPR020610">
    <property type="entry name" value="Thiolase_AS"/>
</dbReference>
<dbReference type="SUPFAM" id="SSF53901">
    <property type="entry name" value="Thiolase-like"/>
    <property type="match status" value="2"/>
</dbReference>
<comment type="caution">
    <text evidence="10">The sequence shown here is derived from an EMBL/GenBank/DDBJ whole genome shotgun (WGS) entry which is preliminary data.</text>
</comment>
<dbReference type="InterPro" id="IPR050215">
    <property type="entry name" value="Thiolase-like_sf_Thiolase"/>
</dbReference>
<evidence type="ECO:0000313" key="10">
    <source>
        <dbReference type="EMBL" id="PTQ78723.1"/>
    </source>
</evidence>
<sequence length="399" mass="42122">MTKQTQEAYIVAAARTPVGKAPRGMFKNVRPDDMLVHVLHAVMRQCEGLDPAAIDDVIVGCAMPEAEQGINVARVALLLAGLPNSVAGMTVNRFCASGLQSVALAADRIRLGEADVMIAGGTESMSMVPMMGNKVSMNPAMFQHEENVAIAYGMGMTAEKVAEQWKVSREDQDEFALTSHQRAIKAIATGEFKDEIAAYTVDEKRPDLIAHTVHEEIAVKDTDEGPRADTNADVLAKLRPVFAAKGSVTAGNSSQMSDGAGAVVLMSEAALKRFNLSPLGRFIGFSVAGVPPEIMGVGPIKAIPKVLAQTGIKQGDLDWIELNEAFAAQSLAVIRDLGLDRSKVNPLGGAIALGHPLGATGSIRVATLLHGLRRHKLKYGMVTMCIGSGMGAAGVFEAL</sequence>
<evidence type="ECO:0000256" key="4">
    <source>
        <dbReference type="ARBA" id="ARBA00023315"/>
    </source>
</evidence>
<dbReference type="PANTHER" id="PTHR43853:SF21">
    <property type="entry name" value="STEROID 3-KETOACYL-COA THIOLASE"/>
    <property type="match status" value="1"/>
</dbReference>
<evidence type="ECO:0000256" key="6">
    <source>
        <dbReference type="PIRSR" id="PIRSR000429-1"/>
    </source>
</evidence>
<dbReference type="InterPro" id="IPR016039">
    <property type="entry name" value="Thiolase-like"/>
</dbReference>
<evidence type="ECO:0000313" key="11">
    <source>
        <dbReference type="Proteomes" id="UP000244128"/>
    </source>
</evidence>
<dbReference type="Proteomes" id="UP000244128">
    <property type="component" value="Unassembled WGS sequence"/>
</dbReference>
<feature type="domain" description="Thiolase C-terminal" evidence="9">
    <location>
        <begin position="277"/>
        <end position="397"/>
    </location>
</feature>
<dbReference type="InterPro" id="IPR020617">
    <property type="entry name" value="Thiolase_C"/>
</dbReference>
<dbReference type="EMBL" id="QAOI01000001">
    <property type="protein sequence ID" value="PTQ78723.1"/>
    <property type="molecule type" value="Genomic_DNA"/>
</dbReference>
<evidence type="ECO:0000256" key="5">
    <source>
        <dbReference type="ARBA" id="ARBA00024073"/>
    </source>
</evidence>
<dbReference type="InterPro" id="IPR002155">
    <property type="entry name" value="Thiolase"/>
</dbReference>
<name>A0A2T5I4H8_9PROT</name>
<dbReference type="Pfam" id="PF02803">
    <property type="entry name" value="Thiolase_C"/>
    <property type="match status" value="1"/>
</dbReference>
<dbReference type="PROSITE" id="PS00098">
    <property type="entry name" value="THIOLASE_1"/>
    <property type="match status" value="1"/>
</dbReference>
<evidence type="ECO:0000256" key="3">
    <source>
        <dbReference type="ARBA" id="ARBA00022679"/>
    </source>
</evidence>
<gene>
    <name evidence="10" type="ORF">C8R26_10138</name>
</gene>
<proteinExistence type="inferred from homology"/>
<dbReference type="CDD" id="cd00751">
    <property type="entry name" value="thiolase"/>
    <property type="match status" value="1"/>
</dbReference>
<dbReference type="InterPro" id="IPR020613">
    <property type="entry name" value="Thiolase_CS"/>
</dbReference>
<feature type="active site" description="Acyl-thioester intermediate" evidence="6">
    <location>
        <position position="95"/>
    </location>
</feature>
<dbReference type="AlphaFoldDB" id="A0A2T5I4H8"/>
<accession>A0A2T5I4H8</accession>
<keyword evidence="4 7" id="KW-0012">Acyltransferase</keyword>
<dbReference type="EC" id="2.3.1.16" evidence="5"/>
<dbReference type="NCBIfam" id="TIGR01930">
    <property type="entry name" value="AcCoA-C-Actrans"/>
    <property type="match status" value="1"/>
</dbReference>
<evidence type="ECO:0000259" key="9">
    <source>
        <dbReference type="Pfam" id="PF02803"/>
    </source>
</evidence>
<dbReference type="GO" id="GO:0006635">
    <property type="term" value="P:fatty acid beta-oxidation"/>
    <property type="evidence" value="ECO:0007669"/>
    <property type="project" value="TreeGrafter"/>
</dbReference>
<feature type="domain" description="Thiolase N-terminal" evidence="8">
    <location>
        <begin position="9"/>
        <end position="268"/>
    </location>
</feature>
<dbReference type="InterPro" id="IPR020615">
    <property type="entry name" value="Thiolase_acyl_enz_int_AS"/>
</dbReference>
<evidence type="ECO:0000256" key="1">
    <source>
        <dbReference type="ARBA" id="ARBA00005189"/>
    </source>
</evidence>
<comment type="pathway">
    <text evidence="1">Lipid metabolism.</text>
</comment>
<feature type="active site" description="Proton acceptor" evidence="6">
    <location>
        <position position="385"/>
    </location>
</feature>